<protein>
    <submittedName>
        <fullName evidence="1">Uncharacterized protein</fullName>
    </submittedName>
</protein>
<reference evidence="1 2" key="1">
    <citation type="submission" date="2021-05" db="EMBL/GenBank/DDBJ databases">
        <title>Genome Assembly of Synthetic Allotetraploid Brassica napus Reveals Homoeologous Exchanges between Subgenomes.</title>
        <authorList>
            <person name="Davis J.T."/>
        </authorList>
    </citation>
    <scope>NUCLEOTIDE SEQUENCE [LARGE SCALE GENOMIC DNA]</scope>
    <source>
        <strain evidence="2">cv. Da-Ae</strain>
        <tissue evidence="1">Seedling</tissue>
    </source>
</reference>
<accession>A0ABQ7ZLA8</accession>
<gene>
    <name evidence="1" type="ORF">HID58_068325</name>
</gene>
<organism evidence="1 2">
    <name type="scientific">Brassica napus</name>
    <name type="common">Rape</name>
    <dbReference type="NCBI Taxonomy" id="3708"/>
    <lineage>
        <taxon>Eukaryota</taxon>
        <taxon>Viridiplantae</taxon>
        <taxon>Streptophyta</taxon>
        <taxon>Embryophyta</taxon>
        <taxon>Tracheophyta</taxon>
        <taxon>Spermatophyta</taxon>
        <taxon>Magnoliopsida</taxon>
        <taxon>eudicotyledons</taxon>
        <taxon>Gunneridae</taxon>
        <taxon>Pentapetalae</taxon>
        <taxon>rosids</taxon>
        <taxon>malvids</taxon>
        <taxon>Brassicales</taxon>
        <taxon>Brassicaceae</taxon>
        <taxon>Brassiceae</taxon>
        <taxon>Brassica</taxon>
    </lineage>
</organism>
<proteinExistence type="predicted"/>
<sequence>GKEGTVLDGTYRNPLSPWLLDERTLRLTSLKRAAVESCRILEVRSFSHAVGLGETFTPTKATEEEAMRNKEKAWERREKRMHEISLLRSIPYSDHQRYYGGLLKNVAVVTGSNRARNVDAGLEAVTSLSLQEGLKVDFHQLDVTVLIAHFLVSAGDADESSCHISSVAAILDFGFATVLVTQGKNLKLTGTLGNRASEYFLDGYQVYICSRMSLTL</sequence>
<comment type="caution">
    <text evidence="1">The sequence shown here is derived from an EMBL/GenBank/DDBJ whole genome shotgun (WGS) entry which is preliminary data.</text>
</comment>
<keyword evidence="2" id="KW-1185">Reference proteome</keyword>
<evidence type="ECO:0000313" key="2">
    <source>
        <dbReference type="Proteomes" id="UP000824890"/>
    </source>
</evidence>
<feature type="non-terminal residue" evidence="1">
    <location>
        <position position="1"/>
    </location>
</feature>
<dbReference type="Proteomes" id="UP000824890">
    <property type="component" value="Unassembled WGS sequence"/>
</dbReference>
<name>A0ABQ7ZLA8_BRANA</name>
<evidence type="ECO:0000313" key="1">
    <source>
        <dbReference type="EMBL" id="KAH0880931.1"/>
    </source>
</evidence>
<dbReference type="EMBL" id="JAGKQM010000015">
    <property type="protein sequence ID" value="KAH0880931.1"/>
    <property type="molecule type" value="Genomic_DNA"/>
</dbReference>